<feature type="transmembrane region" description="Helical" evidence="1">
    <location>
        <begin position="60"/>
        <end position="81"/>
    </location>
</feature>
<protein>
    <submittedName>
        <fullName evidence="2">Uncharacterized protein</fullName>
    </submittedName>
</protein>
<gene>
    <name evidence="2" type="ORF">FA13DRAFT_1309362</name>
</gene>
<accession>A0A4Y7R5M4</accession>
<organism evidence="2 3">
    <name type="scientific">Coprinellus micaceus</name>
    <name type="common">Glistening ink-cap mushroom</name>
    <name type="synonym">Coprinus micaceus</name>
    <dbReference type="NCBI Taxonomy" id="71717"/>
    <lineage>
        <taxon>Eukaryota</taxon>
        <taxon>Fungi</taxon>
        <taxon>Dikarya</taxon>
        <taxon>Basidiomycota</taxon>
        <taxon>Agaricomycotina</taxon>
        <taxon>Agaricomycetes</taxon>
        <taxon>Agaricomycetidae</taxon>
        <taxon>Agaricales</taxon>
        <taxon>Agaricineae</taxon>
        <taxon>Psathyrellaceae</taxon>
        <taxon>Coprinellus</taxon>
    </lineage>
</organism>
<evidence type="ECO:0000313" key="3">
    <source>
        <dbReference type="Proteomes" id="UP000298030"/>
    </source>
</evidence>
<reference evidence="2 3" key="1">
    <citation type="journal article" date="2019" name="Nat. Ecol. Evol.">
        <title>Megaphylogeny resolves global patterns of mushroom evolution.</title>
        <authorList>
            <person name="Varga T."/>
            <person name="Krizsan K."/>
            <person name="Foldi C."/>
            <person name="Dima B."/>
            <person name="Sanchez-Garcia M."/>
            <person name="Sanchez-Ramirez S."/>
            <person name="Szollosi G.J."/>
            <person name="Szarkandi J.G."/>
            <person name="Papp V."/>
            <person name="Albert L."/>
            <person name="Andreopoulos W."/>
            <person name="Angelini C."/>
            <person name="Antonin V."/>
            <person name="Barry K.W."/>
            <person name="Bougher N.L."/>
            <person name="Buchanan P."/>
            <person name="Buyck B."/>
            <person name="Bense V."/>
            <person name="Catcheside P."/>
            <person name="Chovatia M."/>
            <person name="Cooper J."/>
            <person name="Damon W."/>
            <person name="Desjardin D."/>
            <person name="Finy P."/>
            <person name="Geml J."/>
            <person name="Haridas S."/>
            <person name="Hughes K."/>
            <person name="Justo A."/>
            <person name="Karasinski D."/>
            <person name="Kautmanova I."/>
            <person name="Kiss B."/>
            <person name="Kocsube S."/>
            <person name="Kotiranta H."/>
            <person name="LaButti K.M."/>
            <person name="Lechner B.E."/>
            <person name="Liimatainen K."/>
            <person name="Lipzen A."/>
            <person name="Lukacs Z."/>
            <person name="Mihaltcheva S."/>
            <person name="Morgado L.N."/>
            <person name="Niskanen T."/>
            <person name="Noordeloos M.E."/>
            <person name="Ohm R.A."/>
            <person name="Ortiz-Santana B."/>
            <person name="Ovrebo C."/>
            <person name="Racz N."/>
            <person name="Riley R."/>
            <person name="Savchenko A."/>
            <person name="Shiryaev A."/>
            <person name="Soop K."/>
            <person name="Spirin V."/>
            <person name="Szebenyi C."/>
            <person name="Tomsovsky M."/>
            <person name="Tulloss R.E."/>
            <person name="Uehling J."/>
            <person name="Grigoriev I.V."/>
            <person name="Vagvolgyi C."/>
            <person name="Papp T."/>
            <person name="Martin F.M."/>
            <person name="Miettinen O."/>
            <person name="Hibbett D.S."/>
            <person name="Nagy L.G."/>
        </authorList>
    </citation>
    <scope>NUCLEOTIDE SEQUENCE [LARGE SCALE GENOMIC DNA]</scope>
    <source>
        <strain evidence="2 3">FP101781</strain>
    </source>
</reference>
<evidence type="ECO:0000313" key="2">
    <source>
        <dbReference type="EMBL" id="TEB04042.1"/>
    </source>
</evidence>
<comment type="caution">
    <text evidence="2">The sequence shown here is derived from an EMBL/GenBank/DDBJ whole genome shotgun (WGS) entry which is preliminary data.</text>
</comment>
<proteinExistence type="predicted"/>
<feature type="transmembrane region" description="Helical" evidence="1">
    <location>
        <begin position="25"/>
        <end position="44"/>
    </location>
</feature>
<keyword evidence="1" id="KW-1133">Transmembrane helix</keyword>
<sequence length="136" mass="15484">MFLGDTDATVLEARTPLPPQRYRNLFSRETCFLFLSILLGYSFLSPRSALLMRSFLCPRIFRFCTGTIACCRFIFLVVLSYPTVCNKLETTPLVHQSDVDRPTHPVYPVAERRALSLGGAMRGDRTKNPDCVKYLL</sequence>
<name>A0A4Y7R5M4_COPMI</name>
<dbReference type="EMBL" id="QPFP01000654">
    <property type="protein sequence ID" value="TEB04042.1"/>
    <property type="molecule type" value="Genomic_DNA"/>
</dbReference>
<evidence type="ECO:0000256" key="1">
    <source>
        <dbReference type="SAM" id="Phobius"/>
    </source>
</evidence>
<dbReference type="Proteomes" id="UP000298030">
    <property type="component" value="Unassembled WGS sequence"/>
</dbReference>
<keyword evidence="1" id="KW-0472">Membrane</keyword>
<dbReference type="AlphaFoldDB" id="A0A4Y7R5M4"/>
<keyword evidence="1" id="KW-0812">Transmembrane</keyword>
<keyword evidence="3" id="KW-1185">Reference proteome</keyword>